<sequence length="120" mass="12235">MSGKPSADIFGAFLNAVQDQPRRRGAALAATNPALGASLAFGARAAARPVPDALAAVVRSVGAAGEPATIVELAGHTRLALDALATTLHRGVETGLLEPTDRARDGARAFRLTPLGRQMA</sequence>
<name>A0ABQ4R2G6_9HYPH</name>
<keyword evidence="2" id="KW-1185">Reference proteome</keyword>
<accession>A0ABQ4R2G6</accession>
<gene>
    <name evidence="1" type="ORF">OPKNFCMD_4215</name>
</gene>
<evidence type="ECO:0008006" key="3">
    <source>
        <dbReference type="Google" id="ProtNLM"/>
    </source>
</evidence>
<dbReference type="RefSeq" id="WP_128561354.1">
    <property type="nucleotide sequence ID" value="NZ_BPQH01000013.1"/>
</dbReference>
<reference evidence="1" key="2">
    <citation type="submission" date="2021-08" db="EMBL/GenBank/DDBJ databases">
        <authorList>
            <person name="Tani A."/>
            <person name="Ola A."/>
            <person name="Ogura Y."/>
            <person name="Katsura K."/>
            <person name="Hayashi T."/>
        </authorList>
    </citation>
    <scope>NUCLEOTIDE SEQUENCE</scope>
    <source>
        <strain evidence="1">KCTC 52305</strain>
    </source>
</reference>
<evidence type="ECO:0000313" key="1">
    <source>
        <dbReference type="EMBL" id="GJD51461.1"/>
    </source>
</evidence>
<dbReference type="EMBL" id="BPQH01000013">
    <property type="protein sequence ID" value="GJD51461.1"/>
    <property type="molecule type" value="Genomic_DNA"/>
</dbReference>
<comment type="caution">
    <text evidence="1">The sequence shown here is derived from an EMBL/GenBank/DDBJ whole genome shotgun (WGS) entry which is preliminary data.</text>
</comment>
<dbReference type="Proteomes" id="UP001055167">
    <property type="component" value="Unassembled WGS sequence"/>
</dbReference>
<reference evidence="1" key="1">
    <citation type="journal article" date="2021" name="Front. Microbiol.">
        <title>Comprehensive Comparative Genomics and Phenotyping of Methylobacterium Species.</title>
        <authorList>
            <person name="Alessa O."/>
            <person name="Ogura Y."/>
            <person name="Fujitani Y."/>
            <person name="Takami H."/>
            <person name="Hayashi T."/>
            <person name="Sahin N."/>
            <person name="Tani A."/>
        </authorList>
    </citation>
    <scope>NUCLEOTIDE SEQUENCE</scope>
    <source>
        <strain evidence="1">KCTC 52305</strain>
    </source>
</reference>
<proteinExistence type="predicted"/>
<organism evidence="1 2">
    <name type="scientific">Methylobacterium crusticola</name>
    <dbReference type="NCBI Taxonomy" id="1697972"/>
    <lineage>
        <taxon>Bacteria</taxon>
        <taxon>Pseudomonadati</taxon>
        <taxon>Pseudomonadota</taxon>
        <taxon>Alphaproteobacteria</taxon>
        <taxon>Hyphomicrobiales</taxon>
        <taxon>Methylobacteriaceae</taxon>
        <taxon>Methylobacterium</taxon>
    </lineage>
</organism>
<protein>
    <recommendedName>
        <fullName evidence="3">MarR family transcriptional regulator</fullName>
    </recommendedName>
</protein>
<evidence type="ECO:0000313" key="2">
    <source>
        <dbReference type="Proteomes" id="UP001055167"/>
    </source>
</evidence>